<feature type="region of interest" description="Disordered" evidence="1">
    <location>
        <begin position="69"/>
        <end position="122"/>
    </location>
</feature>
<feature type="compositionally biased region" description="Basic and acidic residues" evidence="1">
    <location>
        <begin position="69"/>
        <end position="100"/>
    </location>
</feature>
<evidence type="ECO:0000313" key="3">
    <source>
        <dbReference type="Proteomes" id="UP000320496"/>
    </source>
</evidence>
<proteinExistence type="predicted"/>
<evidence type="ECO:0000256" key="1">
    <source>
        <dbReference type="SAM" id="MobiDB-lite"/>
    </source>
</evidence>
<reference evidence="2 3" key="1">
    <citation type="submission" date="2019-02" db="EMBL/GenBank/DDBJ databases">
        <title>Deep-cultivation of Planctomycetes and their phenomic and genomic characterization uncovers novel biology.</title>
        <authorList>
            <person name="Wiegand S."/>
            <person name="Jogler M."/>
            <person name="Boedeker C."/>
            <person name="Pinto D."/>
            <person name="Vollmers J."/>
            <person name="Rivas-Marin E."/>
            <person name="Kohn T."/>
            <person name="Peeters S.H."/>
            <person name="Heuer A."/>
            <person name="Rast P."/>
            <person name="Oberbeckmann S."/>
            <person name="Bunk B."/>
            <person name="Jeske O."/>
            <person name="Meyerdierks A."/>
            <person name="Storesund J.E."/>
            <person name="Kallscheuer N."/>
            <person name="Luecker S."/>
            <person name="Lage O.M."/>
            <person name="Pohl T."/>
            <person name="Merkel B.J."/>
            <person name="Hornburger P."/>
            <person name="Mueller R.-W."/>
            <person name="Bruemmer F."/>
            <person name="Labrenz M."/>
            <person name="Spormann A.M."/>
            <person name="Op den Camp H."/>
            <person name="Overmann J."/>
            <person name="Amann R."/>
            <person name="Jetten M.S.M."/>
            <person name="Mascher T."/>
            <person name="Medema M.H."/>
            <person name="Devos D.P."/>
            <person name="Kaster A.-K."/>
            <person name="Ovreas L."/>
            <person name="Rohde M."/>
            <person name="Galperin M.Y."/>
            <person name="Jogler C."/>
        </authorList>
    </citation>
    <scope>NUCLEOTIDE SEQUENCE [LARGE SCALE GENOMIC DNA]</scope>
    <source>
        <strain evidence="2 3">Mal4</strain>
    </source>
</reference>
<accession>A0A517Z6K8</accession>
<name>A0A517Z6K8_9PLAN</name>
<dbReference type="EMBL" id="CP036275">
    <property type="protein sequence ID" value="QDU38123.1"/>
    <property type="molecule type" value="Genomic_DNA"/>
</dbReference>
<dbReference type="AlphaFoldDB" id="A0A517Z6K8"/>
<keyword evidence="3" id="KW-1185">Reference proteome</keyword>
<evidence type="ECO:0000313" key="2">
    <source>
        <dbReference type="EMBL" id="QDU38123.1"/>
    </source>
</evidence>
<organism evidence="2 3">
    <name type="scientific">Maioricimonas rarisocia</name>
    <dbReference type="NCBI Taxonomy" id="2528026"/>
    <lineage>
        <taxon>Bacteria</taxon>
        <taxon>Pseudomonadati</taxon>
        <taxon>Planctomycetota</taxon>
        <taxon>Planctomycetia</taxon>
        <taxon>Planctomycetales</taxon>
        <taxon>Planctomycetaceae</taxon>
        <taxon>Maioricimonas</taxon>
    </lineage>
</organism>
<protein>
    <submittedName>
        <fullName evidence="2">Uncharacterized protein</fullName>
    </submittedName>
</protein>
<gene>
    <name evidence="2" type="ORF">Mal4_24450</name>
</gene>
<dbReference type="KEGG" id="mri:Mal4_24450"/>
<sequence>MAPAVMRGRDWNERIEWNSRNRLTRQQGLFSGETRRADQPACHGSVSRARAMPALASAAGWPWLERVTRAKPREQAREARQWDSRKKAGRDRSRHFERQATGRGWPSRRNASKEENHSHRAAASTVIARAGTPAASLRTFLVQAAVNGSSQVAYDVPLELLRAKTPEVDNVKVHQHVFGRDRPAT</sequence>
<dbReference type="Proteomes" id="UP000320496">
    <property type="component" value="Chromosome"/>
</dbReference>